<dbReference type="AlphaFoldDB" id="A0A915K9Y9"/>
<accession>A0A915K9Y9</accession>
<evidence type="ECO:0000313" key="2">
    <source>
        <dbReference type="WBParaSite" id="nRc.2.0.1.t35185-RA"/>
    </source>
</evidence>
<organism evidence="1 2">
    <name type="scientific">Romanomermis culicivorax</name>
    <name type="common">Nematode worm</name>
    <dbReference type="NCBI Taxonomy" id="13658"/>
    <lineage>
        <taxon>Eukaryota</taxon>
        <taxon>Metazoa</taxon>
        <taxon>Ecdysozoa</taxon>
        <taxon>Nematoda</taxon>
        <taxon>Enoplea</taxon>
        <taxon>Dorylaimia</taxon>
        <taxon>Mermithida</taxon>
        <taxon>Mermithoidea</taxon>
        <taxon>Mermithidae</taxon>
        <taxon>Romanomermis</taxon>
    </lineage>
</organism>
<dbReference type="SUPFAM" id="SSF50494">
    <property type="entry name" value="Trypsin-like serine proteases"/>
    <property type="match status" value="1"/>
</dbReference>
<protein>
    <submittedName>
        <fullName evidence="2">Uncharacterized protein</fullName>
    </submittedName>
</protein>
<proteinExistence type="predicted"/>
<dbReference type="WBParaSite" id="nRc.2.0.1.t35185-RA">
    <property type="protein sequence ID" value="nRc.2.0.1.t35185-RA"/>
    <property type="gene ID" value="nRc.2.0.1.g35185"/>
</dbReference>
<dbReference type="Proteomes" id="UP000887565">
    <property type="component" value="Unplaced"/>
</dbReference>
<name>A0A915K9Y9_ROMCU</name>
<reference evidence="2" key="1">
    <citation type="submission" date="2022-11" db="UniProtKB">
        <authorList>
            <consortium name="WormBaseParasite"/>
        </authorList>
    </citation>
    <scope>IDENTIFICATION</scope>
</reference>
<sequence length="171" mass="19774">MYSSSRNNIVDIVLVILEKPVKFTKHTQPAALPPNEDIPDRKSCRKQSGRALLCLTPSKSNKMAWALYGMQIGSNQCPHAPFLYTRIDEVLNYWITEVMHQKKTYRQSEDHIFKTAILWPPPYNTLDDIWGSKILKIGQLFKTPYYYDLKPIKKPRIVITGPKLLEKISAQ</sequence>
<dbReference type="InterPro" id="IPR009003">
    <property type="entry name" value="Peptidase_S1_PA"/>
</dbReference>
<dbReference type="Gene3D" id="2.40.10.120">
    <property type="match status" value="1"/>
</dbReference>
<keyword evidence="1" id="KW-1185">Reference proteome</keyword>
<evidence type="ECO:0000313" key="1">
    <source>
        <dbReference type="Proteomes" id="UP000887565"/>
    </source>
</evidence>